<comment type="cofactor">
    <cofactor evidence="1">
        <name>Mg(2+)</name>
        <dbReference type="ChEBI" id="CHEBI:18420"/>
    </cofactor>
</comment>
<sequence length="564" mass="61359">MADVYALLDTWIEHVKDPELLAELTKLKEDGDAGAITDAFFQDLEFGTAGLRGTIGAGTNRMNIYTVGRATQGFADYLNQTFDNPTVAIARDSRNKGELFVKTTASILAANGVTSYIYPKISPVPTLSWATRYLNCSGGICMTASHNPAPYNGYKAYGPDGCQITSEAAAAISAAMQATDPFADVKTMDFDEAVEQGLVRWIDDSCLDAYYDAVVAKSVNNLTDEQVAQAPLKLVYTPLNGTGLIPVTEVLKRVGVTDITIVPEQRDPDGNFPTCPYPNPEIREAMQKGIELCQEVKPDLLLATDPDADRVGVACADSDDYTLITGNEMGVLLLDYICKMRLERGEDLSHKVAVTTIVSSAMVDALAQEYGFEMRRCLTGFKYIGDIITGLSDAGEVDRFIFGFEESYGYLSGDHVRDKDAVNASMLICQMAQYYKLQGLNLVQAMQELYKKYGYYHNRTVAIAYPGAEGADKMASIMVNLRNEVPACIAGMKVESVVDYKDGVNGLPKANVFEYDLEGGNKAIVRPSGTEPKIKLYIFATGKDAAEADSLLDAIEKGGRELLS</sequence>
<evidence type="ECO:0000256" key="7">
    <source>
        <dbReference type="RuleBase" id="RU004326"/>
    </source>
</evidence>
<evidence type="ECO:0000256" key="5">
    <source>
        <dbReference type="ARBA" id="ARBA00022842"/>
    </source>
</evidence>
<dbReference type="InterPro" id="IPR005844">
    <property type="entry name" value="A-D-PHexomutase_a/b/a-I"/>
</dbReference>
<feature type="domain" description="Alpha-D-phosphohexomutase alpha/beta/alpha" evidence="11">
    <location>
        <begin position="326"/>
        <end position="453"/>
    </location>
</feature>
<dbReference type="Gene3D" id="3.30.310.50">
    <property type="entry name" value="Alpha-D-phosphohexomutase, C-terminal domain"/>
    <property type="match status" value="1"/>
</dbReference>
<evidence type="ECO:0000256" key="2">
    <source>
        <dbReference type="ARBA" id="ARBA00010231"/>
    </source>
</evidence>
<dbReference type="Pfam" id="PF00408">
    <property type="entry name" value="PGM_PMM_IV"/>
    <property type="match status" value="1"/>
</dbReference>
<accession>A0A7X9YHH3</accession>
<proteinExistence type="inferred from homology"/>
<keyword evidence="3" id="KW-0597">Phosphoprotein</keyword>
<dbReference type="SUPFAM" id="SSF55957">
    <property type="entry name" value="Phosphoglucomutase, C-terminal domain"/>
    <property type="match status" value="1"/>
</dbReference>
<dbReference type="PANTHER" id="PTHR45745:SF1">
    <property type="entry name" value="PHOSPHOGLUCOMUTASE 2B-RELATED"/>
    <property type="match status" value="1"/>
</dbReference>
<dbReference type="Pfam" id="PF02879">
    <property type="entry name" value="PGM_PMM_II"/>
    <property type="match status" value="1"/>
</dbReference>
<keyword evidence="5 7" id="KW-0460">Magnesium</keyword>
<keyword evidence="13" id="KW-1185">Reference proteome</keyword>
<dbReference type="GO" id="GO:0000287">
    <property type="term" value="F:magnesium ion binding"/>
    <property type="evidence" value="ECO:0007669"/>
    <property type="project" value="InterPro"/>
</dbReference>
<reference evidence="12 13" key="1">
    <citation type="submission" date="2020-04" db="EMBL/GenBank/DDBJ databases">
        <title>Collinsella sp. KGMB02528 nov., an anaerobic actinobacterium isolated from human feces.</title>
        <authorList>
            <person name="Han K.-I."/>
            <person name="Eom M.K."/>
            <person name="Kim J.-S."/>
            <person name="Lee K.C."/>
            <person name="Suh M.K."/>
            <person name="Park S.-H."/>
            <person name="Lee J.H."/>
            <person name="Kang S.W."/>
            <person name="Park J.-E."/>
            <person name="Oh B.S."/>
            <person name="Yu S.Y."/>
            <person name="Choi S.-H."/>
            <person name="Lee D.H."/>
            <person name="Yoon H."/>
            <person name="Kim B.-Y."/>
            <person name="Lee J.H."/>
            <person name="Lee J.-S."/>
        </authorList>
    </citation>
    <scope>NUCLEOTIDE SEQUENCE [LARGE SCALE GENOMIC DNA]</scope>
    <source>
        <strain evidence="12 13">KGMB02528</strain>
    </source>
</reference>
<dbReference type="Proteomes" id="UP000546970">
    <property type="component" value="Unassembled WGS sequence"/>
</dbReference>
<dbReference type="InterPro" id="IPR005846">
    <property type="entry name" value="A-D-PHexomutase_a/b/a-III"/>
</dbReference>
<evidence type="ECO:0000313" key="12">
    <source>
        <dbReference type="EMBL" id="NMF54769.1"/>
    </source>
</evidence>
<evidence type="ECO:0000259" key="11">
    <source>
        <dbReference type="Pfam" id="PF02880"/>
    </source>
</evidence>
<dbReference type="EMBL" id="JABBCP010000001">
    <property type="protein sequence ID" value="NMF54769.1"/>
    <property type="molecule type" value="Genomic_DNA"/>
</dbReference>
<dbReference type="PRINTS" id="PR00509">
    <property type="entry name" value="PGMPMM"/>
</dbReference>
<evidence type="ECO:0000256" key="1">
    <source>
        <dbReference type="ARBA" id="ARBA00001946"/>
    </source>
</evidence>
<dbReference type="GO" id="GO:0005975">
    <property type="term" value="P:carbohydrate metabolic process"/>
    <property type="evidence" value="ECO:0007669"/>
    <property type="project" value="InterPro"/>
</dbReference>
<feature type="domain" description="Alpha-D-phosphohexomutase alpha/beta/alpha" evidence="9">
    <location>
        <begin position="45"/>
        <end position="179"/>
    </location>
</feature>
<dbReference type="Gene3D" id="3.40.120.10">
    <property type="entry name" value="Alpha-D-Glucose-1,6-Bisphosphate, subunit A, domain 3"/>
    <property type="match status" value="3"/>
</dbReference>
<feature type="domain" description="Alpha-D-phosphohexomutase alpha/beta/alpha" evidence="10">
    <location>
        <begin position="210"/>
        <end position="315"/>
    </location>
</feature>
<evidence type="ECO:0000259" key="9">
    <source>
        <dbReference type="Pfam" id="PF02878"/>
    </source>
</evidence>
<keyword evidence="6" id="KW-0413">Isomerase</keyword>
<dbReference type="Pfam" id="PF02880">
    <property type="entry name" value="PGM_PMM_III"/>
    <property type="match status" value="1"/>
</dbReference>
<dbReference type="GO" id="GO:0008973">
    <property type="term" value="F:phosphopentomutase activity"/>
    <property type="evidence" value="ECO:0007669"/>
    <property type="project" value="TreeGrafter"/>
</dbReference>
<dbReference type="InterPro" id="IPR036900">
    <property type="entry name" value="A-D-PHexomutase_C_sf"/>
</dbReference>
<protein>
    <submittedName>
        <fullName evidence="12">Phospho-sugar mutase</fullName>
    </submittedName>
</protein>
<keyword evidence="4 7" id="KW-0479">Metal-binding</keyword>
<evidence type="ECO:0000256" key="4">
    <source>
        <dbReference type="ARBA" id="ARBA00022723"/>
    </source>
</evidence>
<gene>
    <name evidence="12" type="ORF">HF320_00225</name>
</gene>
<dbReference type="GO" id="GO:0006166">
    <property type="term" value="P:purine ribonucleoside salvage"/>
    <property type="evidence" value="ECO:0007669"/>
    <property type="project" value="TreeGrafter"/>
</dbReference>
<dbReference type="RefSeq" id="WP_169276568.1">
    <property type="nucleotide sequence ID" value="NZ_JABBCP010000001.1"/>
</dbReference>
<dbReference type="InterPro" id="IPR005841">
    <property type="entry name" value="Alpha-D-phosphohexomutase_SF"/>
</dbReference>
<dbReference type="InterPro" id="IPR016066">
    <property type="entry name" value="A-D-PHexomutase_CS"/>
</dbReference>
<dbReference type="AlphaFoldDB" id="A0A7X9YHH3"/>
<dbReference type="PANTHER" id="PTHR45745">
    <property type="entry name" value="PHOSPHOMANNOMUTASE 45A"/>
    <property type="match status" value="1"/>
</dbReference>
<evidence type="ECO:0000313" key="13">
    <source>
        <dbReference type="Proteomes" id="UP000546970"/>
    </source>
</evidence>
<comment type="similarity">
    <text evidence="2 7">Belongs to the phosphohexose mutase family.</text>
</comment>
<dbReference type="InterPro" id="IPR005845">
    <property type="entry name" value="A-D-PHexomutase_a/b/a-II"/>
</dbReference>
<dbReference type="Pfam" id="PF02878">
    <property type="entry name" value="PGM_PMM_I"/>
    <property type="match status" value="1"/>
</dbReference>
<evidence type="ECO:0000259" key="8">
    <source>
        <dbReference type="Pfam" id="PF00408"/>
    </source>
</evidence>
<feature type="domain" description="Alpha-D-phosphohexomutase C-terminal" evidence="8">
    <location>
        <begin position="515"/>
        <end position="555"/>
    </location>
</feature>
<evidence type="ECO:0000256" key="3">
    <source>
        <dbReference type="ARBA" id="ARBA00022553"/>
    </source>
</evidence>
<comment type="caution">
    <text evidence="12">The sequence shown here is derived from an EMBL/GenBank/DDBJ whole genome shotgun (WGS) entry which is preliminary data.</text>
</comment>
<dbReference type="SUPFAM" id="SSF53738">
    <property type="entry name" value="Phosphoglucomutase, first 3 domains"/>
    <property type="match status" value="3"/>
</dbReference>
<dbReference type="InterPro" id="IPR016055">
    <property type="entry name" value="A-D-PHexomutase_a/b/a-I/II/III"/>
</dbReference>
<name>A0A7X9YHH3_9ACTN</name>
<organism evidence="12 13">
    <name type="scientific">Collinsella acetigenes</name>
    <dbReference type="NCBI Taxonomy" id="2713419"/>
    <lineage>
        <taxon>Bacteria</taxon>
        <taxon>Bacillati</taxon>
        <taxon>Actinomycetota</taxon>
        <taxon>Coriobacteriia</taxon>
        <taxon>Coriobacteriales</taxon>
        <taxon>Coriobacteriaceae</taxon>
        <taxon>Collinsella</taxon>
    </lineage>
</organism>
<dbReference type="InterPro" id="IPR005843">
    <property type="entry name" value="A-D-PHexomutase_C"/>
</dbReference>
<evidence type="ECO:0000259" key="10">
    <source>
        <dbReference type="Pfam" id="PF02879"/>
    </source>
</evidence>
<dbReference type="CDD" id="cd05799">
    <property type="entry name" value="PGM2"/>
    <property type="match status" value="1"/>
</dbReference>
<evidence type="ECO:0000256" key="6">
    <source>
        <dbReference type="ARBA" id="ARBA00023235"/>
    </source>
</evidence>
<dbReference type="PROSITE" id="PS00710">
    <property type="entry name" value="PGM_PMM"/>
    <property type="match status" value="1"/>
</dbReference>